<evidence type="ECO:0000313" key="2">
    <source>
        <dbReference type="Proteomes" id="UP001163739"/>
    </source>
</evidence>
<evidence type="ECO:0000313" key="1">
    <source>
        <dbReference type="EMBL" id="UZE94433.1"/>
    </source>
</evidence>
<protein>
    <submittedName>
        <fullName evidence="1">DUF1788 domain-containing protein</fullName>
    </submittedName>
</protein>
<dbReference type="RefSeq" id="WP_265045926.1">
    <property type="nucleotide sequence ID" value="NZ_CP100390.1"/>
</dbReference>
<gene>
    <name evidence="1" type="ORF">NKI27_10040</name>
</gene>
<dbReference type="Pfam" id="PF08747">
    <property type="entry name" value="BrxB"/>
    <property type="match status" value="1"/>
</dbReference>
<dbReference type="Proteomes" id="UP001163739">
    <property type="component" value="Chromosome"/>
</dbReference>
<dbReference type="InterPro" id="IPR014858">
    <property type="entry name" value="BrxB"/>
</dbReference>
<accession>A0ABY6MX82</accession>
<reference evidence="1" key="1">
    <citation type="submission" date="2022-06" db="EMBL/GenBank/DDBJ databases">
        <title>Alkalimarinus sp. nov., isolated from gut of a Alitta virens.</title>
        <authorList>
            <person name="Yang A.I."/>
            <person name="Shin N.-R."/>
        </authorList>
    </citation>
    <scope>NUCLEOTIDE SEQUENCE</scope>
    <source>
        <strain evidence="1">A2M4</strain>
    </source>
</reference>
<dbReference type="EMBL" id="CP100390">
    <property type="protein sequence ID" value="UZE94433.1"/>
    <property type="molecule type" value="Genomic_DNA"/>
</dbReference>
<name>A0ABY6MX82_9ALTE</name>
<organism evidence="1 2">
    <name type="scientific">Alkalimarinus alittae</name>
    <dbReference type="NCBI Taxonomy" id="2961619"/>
    <lineage>
        <taxon>Bacteria</taxon>
        <taxon>Pseudomonadati</taxon>
        <taxon>Pseudomonadota</taxon>
        <taxon>Gammaproteobacteria</taxon>
        <taxon>Alteromonadales</taxon>
        <taxon>Alteromonadaceae</taxon>
        <taxon>Alkalimarinus</taxon>
    </lineage>
</organism>
<proteinExistence type="predicted"/>
<sequence>MSQVSNTPTRLNTVSAKNLAEVQSHLLNVIASQRFLKNEGLNNEVPFHICPFEPDISQDMSHAIKQLKNELRDKDVGVLEINLYDLVIEILKDEGDWEWLMENETSLSRNELKEELQGILDTESVLIPAIVTKMKAASYDVIFISGVGEVFPYIRSHNILNNLQRVAKEQPTLMFFPGKYQHSLASGASLRLFDKLTDDKYYRAFNILDRAN</sequence>
<keyword evidence="2" id="KW-1185">Reference proteome</keyword>